<dbReference type="Pfam" id="PF16472">
    <property type="entry name" value="DUF5050"/>
    <property type="match status" value="1"/>
</dbReference>
<gene>
    <name evidence="2" type="ORF">SDC9_57545</name>
</gene>
<evidence type="ECO:0000259" key="1">
    <source>
        <dbReference type="Pfam" id="PF16472"/>
    </source>
</evidence>
<reference evidence="2" key="1">
    <citation type="submission" date="2019-08" db="EMBL/GenBank/DDBJ databases">
        <authorList>
            <person name="Kucharzyk K."/>
            <person name="Murdoch R.W."/>
            <person name="Higgins S."/>
            <person name="Loffler F."/>
        </authorList>
    </citation>
    <scope>NUCLEOTIDE SEQUENCE</scope>
</reference>
<evidence type="ECO:0000313" key="2">
    <source>
        <dbReference type="EMBL" id="MPM11206.1"/>
    </source>
</evidence>
<dbReference type="EMBL" id="VSSQ01001798">
    <property type="protein sequence ID" value="MPM11206.1"/>
    <property type="molecule type" value="Genomic_DNA"/>
</dbReference>
<feature type="domain" description="Prolow-density lipoprotein receptor-related protein 1-like beta-propeller" evidence="1">
    <location>
        <begin position="358"/>
        <end position="552"/>
    </location>
</feature>
<comment type="caution">
    <text evidence="2">The sequence shown here is derived from an EMBL/GenBank/DDBJ whole genome shotgun (WGS) entry which is preliminary data.</text>
</comment>
<protein>
    <recommendedName>
        <fullName evidence="1">Prolow-density lipoprotein receptor-related protein 1-like beta-propeller domain-containing protein</fullName>
    </recommendedName>
</protein>
<dbReference type="AlphaFoldDB" id="A0A644X4W8"/>
<name>A0A644X4W8_9ZZZZ</name>
<organism evidence="2">
    <name type="scientific">bioreactor metagenome</name>
    <dbReference type="NCBI Taxonomy" id="1076179"/>
    <lineage>
        <taxon>unclassified sequences</taxon>
        <taxon>metagenomes</taxon>
        <taxon>ecological metagenomes</taxon>
    </lineage>
</organism>
<sequence length="554" mass="62952">MLDRRSIFLNTTVQMEPIAISNRLIYYYHKVEGKMKKKSKIIFLLCFMILFTVLNKPSVYAAEVPVTLPAFDVVLNGIKIKNEYRQYPLIVYKDITYFPMTYFDSRFLGIETKWNDVTGLEVTKSSETSVTYEPYTIARKNLNKYAASIPAFSIKVNGNAIKNSNEEYPLLKFRDVTYFPMTWKFAVDEFGWKYSFSNKDGLIITNPKYSGLKATEVELPLAVRDGGSFIGDFIVAGKYYYYEGEKGIIYQSPIDNPSIRKNVYELPLWTYGNSYVYASLETVDDKAILSYHQGGASMGTDYKIILNEDGTNETFSEGYSNRRDFGNYIINVCQFVPPSQNNLSIKKVGEAEYKPIGDNNYIYGWTWSRTENSEGGGPSKDLYLIGDDIYVLAYYKPRSENGTTGIHKVNINTGETTRLCEESAVKFIICDDTIYFMDIEGYLYKLPLDGNMAEKLTDFTVSDFTVLNHVVYYVSADDKGHELFKLGQSSSLNPGGIVKSVNIQDGYVASTFEKSSSSKFKVMILNSEGKEVFKSSIAVKKVIVNDNQVFYDCE</sequence>
<proteinExistence type="predicted"/>
<dbReference type="InterPro" id="IPR032485">
    <property type="entry name" value="LRP1-like_beta_prop"/>
</dbReference>
<accession>A0A644X4W8</accession>